<accession>A0A433DBL4</accession>
<dbReference type="InterPro" id="IPR005373">
    <property type="entry name" value="PHAF1"/>
</dbReference>
<keyword evidence="4" id="KW-1185">Reference proteome</keyword>
<evidence type="ECO:0000256" key="1">
    <source>
        <dbReference type="ARBA" id="ARBA00024339"/>
    </source>
</evidence>
<feature type="region of interest" description="Disordered" evidence="2">
    <location>
        <begin position="520"/>
        <end position="550"/>
    </location>
</feature>
<dbReference type="InterPro" id="IPR039156">
    <property type="entry name" value="PHAF1/BROMI"/>
</dbReference>
<dbReference type="PANTHER" id="PTHR13465:SF2">
    <property type="entry name" value="PHAGOSOME ASSEMBLY FACTOR 1"/>
    <property type="match status" value="1"/>
</dbReference>
<dbReference type="PANTHER" id="PTHR13465">
    <property type="entry name" value="UPF0183 PROTEIN"/>
    <property type="match status" value="1"/>
</dbReference>
<dbReference type="OrthoDB" id="411211at2759"/>
<dbReference type="Pfam" id="PF03676">
    <property type="entry name" value="PHAF1"/>
    <property type="match status" value="3"/>
</dbReference>
<feature type="compositionally biased region" description="Polar residues" evidence="2">
    <location>
        <begin position="416"/>
        <end position="428"/>
    </location>
</feature>
<comment type="caution">
    <text evidence="3">The sequence shown here is derived from an EMBL/GenBank/DDBJ whole genome shotgun (WGS) entry which is preliminary data.</text>
</comment>
<name>A0A433DBL4_9FUNG</name>
<proteinExistence type="inferred from homology"/>
<dbReference type="GO" id="GO:0043001">
    <property type="term" value="P:Golgi to plasma membrane protein transport"/>
    <property type="evidence" value="ECO:0007669"/>
    <property type="project" value="TreeGrafter"/>
</dbReference>
<comment type="similarity">
    <text evidence="1">Belongs to the PHAF1 family.</text>
</comment>
<dbReference type="EMBL" id="RBNI01003589">
    <property type="protein sequence ID" value="RUP48217.1"/>
    <property type="molecule type" value="Genomic_DNA"/>
</dbReference>
<evidence type="ECO:0000256" key="2">
    <source>
        <dbReference type="SAM" id="MobiDB-lite"/>
    </source>
</evidence>
<dbReference type="AlphaFoldDB" id="A0A433DBL4"/>
<organism evidence="3 4">
    <name type="scientific">Jimgerdemannia flammicorona</name>
    <dbReference type="NCBI Taxonomy" id="994334"/>
    <lineage>
        <taxon>Eukaryota</taxon>
        <taxon>Fungi</taxon>
        <taxon>Fungi incertae sedis</taxon>
        <taxon>Mucoromycota</taxon>
        <taxon>Mucoromycotina</taxon>
        <taxon>Endogonomycetes</taxon>
        <taxon>Endogonales</taxon>
        <taxon>Endogonaceae</taxon>
        <taxon>Jimgerdemannia</taxon>
    </lineage>
</organism>
<gene>
    <name evidence="3" type="ORF">BC936DRAFT_144822</name>
</gene>
<evidence type="ECO:0000313" key="3">
    <source>
        <dbReference type="EMBL" id="RUP48217.1"/>
    </source>
</evidence>
<reference evidence="3 4" key="1">
    <citation type="journal article" date="2018" name="New Phytol.">
        <title>Phylogenomics of Endogonaceae and evolution of mycorrhizas within Mucoromycota.</title>
        <authorList>
            <person name="Chang Y."/>
            <person name="Desiro A."/>
            <person name="Na H."/>
            <person name="Sandor L."/>
            <person name="Lipzen A."/>
            <person name="Clum A."/>
            <person name="Barry K."/>
            <person name="Grigoriev I.V."/>
            <person name="Martin F.M."/>
            <person name="Stajich J.E."/>
            <person name="Smith M.E."/>
            <person name="Bonito G."/>
            <person name="Spatafora J.W."/>
        </authorList>
    </citation>
    <scope>NUCLEOTIDE SEQUENCE [LARGE SCALE GENOMIC DNA]</scope>
    <source>
        <strain evidence="3 4">GMNB39</strain>
    </source>
</reference>
<sequence>MLAVTGHSPHDAPRFVSLPKLPHLFFNDTETHQHDSNMSTNVPSNHKHPRAHPLDLLIFPGKSLGWLRLGTNMKNPKPFAANKLTYSSSANLPLGTSLWDIISVLRSQQRIIPSVEFKYSQEDPLTADLLLCLPANGLNLRFDPSSQRLKSIEIFDLSKTRLTYQGGEVRFVGPYQDNIYPVTERFRPDLTHLQLQQDDRHVCAGLQILWTHLPWRIRPDEKHIHVKLSGKYFYLLVMFFIIRSATRPELATSHKFSGYIFHVYHPHETYACLRIVIRPTNPFQKHMAIELLPMEFPDGTTPVASHIYIFQGSQDWRAAVVPSLTKVVAEAASAGITGGGGAGTSSWDLSREVESVIAEPTKGVTIHFPSTPKSTLAVSVQILLHTTTPQDLIADLGKPSRVFYKEEDKMRIHSVVSGNMPSPPSDQRGSGDEDEDGGGADGGSAEGATERVDNEAVEASQATDYFYNYFHFGIDVLFDGALHTCKKIVLHGNIPGHFDFQRYKRCPFRLVFSVSPNDTVSEMIGQDHDPSEPTPPGPEPGGKSNSFDADDIQSRVNGVVVVTAVMKMSEIQKRIPWLSHSASGNAPQKPVIFNRGSSGQNPFGPSTLSGYDEGVVFEIMHNGCVPTVVLF</sequence>
<dbReference type="GO" id="GO:0005802">
    <property type="term" value="C:trans-Golgi network"/>
    <property type="evidence" value="ECO:0007669"/>
    <property type="project" value="TreeGrafter"/>
</dbReference>
<protein>
    <submittedName>
        <fullName evidence="3">Uncharacterized protein</fullName>
    </submittedName>
</protein>
<feature type="region of interest" description="Disordered" evidence="2">
    <location>
        <begin position="414"/>
        <end position="453"/>
    </location>
</feature>
<evidence type="ECO:0000313" key="4">
    <source>
        <dbReference type="Proteomes" id="UP000268093"/>
    </source>
</evidence>
<dbReference type="Proteomes" id="UP000268093">
    <property type="component" value="Unassembled WGS sequence"/>
</dbReference>